<dbReference type="AlphaFoldDB" id="A0A8J7H042"/>
<keyword evidence="10 14" id="KW-0472">Membrane</keyword>
<feature type="transmembrane region" description="Helical" evidence="14">
    <location>
        <begin position="6"/>
        <end position="23"/>
    </location>
</feature>
<dbReference type="GO" id="GO:0005298">
    <property type="term" value="F:proline:sodium symporter activity"/>
    <property type="evidence" value="ECO:0007669"/>
    <property type="project" value="TreeGrafter"/>
</dbReference>
<dbReference type="EMBL" id="JAEAGR010000001">
    <property type="protein sequence ID" value="MBH1939314.1"/>
    <property type="molecule type" value="Genomic_DNA"/>
</dbReference>
<dbReference type="PANTHER" id="PTHR48086:SF3">
    <property type="entry name" value="SODIUM_PROLINE SYMPORTER"/>
    <property type="match status" value="1"/>
</dbReference>
<evidence type="ECO:0000256" key="6">
    <source>
        <dbReference type="ARBA" id="ARBA00022847"/>
    </source>
</evidence>
<evidence type="ECO:0000256" key="10">
    <source>
        <dbReference type="ARBA" id="ARBA00023136"/>
    </source>
</evidence>
<evidence type="ECO:0000256" key="9">
    <source>
        <dbReference type="ARBA" id="ARBA00023065"/>
    </source>
</evidence>
<dbReference type="GO" id="GO:0015193">
    <property type="term" value="F:L-proline transmembrane transporter activity"/>
    <property type="evidence" value="ECO:0007669"/>
    <property type="project" value="TreeGrafter"/>
</dbReference>
<comment type="catalytic activity">
    <reaction evidence="12">
        <text>L-proline(in) + Na(+)(in) = L-proline(out) + Na(+)(out)</text>
        <dbReference type="Rhea" id="RHEA:28967"/>
        <dbReference type="ChEBI" id="CHEBI:29101"/>
        <dbReference type="ChEBI" id="CHEBI:60039"/>
    </reaction>
</comment>
<feature type="transmembrane region" description="Helical" evidence="14">
    <location>
        <begin position="385"/>
        <end position="405"/>
    </location>
</feature>
<organism evidence="15 16">
    <name type="scientific">Mobilitalea sibirica</name>
    <dbReference type="NCBI Taxonomy" id="1462919"/>
    <lineage>
        <taxon>Bacteria</taxon>
        <taxon>Bacillati</taxon>
        <taxon>Bacillota</taxon>
        <taxon>Clostridia</taxon>
        <taxon>Lachnospirales</taxon>
        <taxon>Lachnospiraceae</taxon>
        <taxon>Mobilitalea</taxon>
    </lineage>
</organism>
<name>A0A8J7H042_9FIRM</name>
<feature type="transmembrane region" description="Helical" evidence="14">
    <location>
        <begin position="445"/>
        <end position="464"/>
    </location>
</feature>
<dbReference type="Pfam" id="PF00474">
    <property type="entry name" value="SSF"/>
    <property type="match status" value="1"/>
</dbReference>
<feature type="transmembrane region" description="Helical" evidence="14">
    <location>
        <begin position="72"/>
        <end position="91"/>
    </location>
</feature>
<feature type="transmembrane region" description="Helical" evidence="14">
    <location>
        <begin position="123"/>
        <end position="147"/>
    </location>
</feature>
<evidence type="ECO:0000313" key="16">
    <source>
        <dbReference type="Proteomes" id="UP000623269"/>
    </source>
</evidence>
<keyword evidence="6" id="KW-0769">Symport</keyword>
<dbReference type="InterPro" id="IPR001734">
    <property type="entry name" value="Na/solute_symporter"/>
</dbReference>
<comment type="similarity">
    <text evidence="2 13">Belongs to the sodium:solute symporter (SSF) (TC 2.A.21) family.</text>
</comment>
<dbReference type="InterPro" id="IPR050277">
    <property type="entry name" value="Sodium:Solute_Symporter"/>
</dbReference>
<feature type="transmembrane region" description="Helical" evidence="14">
    <location>
        <begin position="411"/>
        <end position="433"/>
    </location>
</feature>
<keyword evidence="7 14" id="KW-1133">Transmembrane helix</keyword>
<gene>
    <name evidence="15" type="ORF">I5677_00240</name>
</gene>
<evidence type="ECO:0000313" key="15">
    <source>
        <dbReference type="EMBL" id="MBH1939314.1"/>
    </source>
</evidence>
<dbReference type="PANTHER" id="PTHR48086">
    <property type="entry name" value="SODIUM/PROLINE SYMPORTER-RELATED"/>
    <property type="match status" value="1"/>
</dbReference>
<evidence type="ECO:0000256" key="7">
    <source>
        <dbReference type="ARBA" id="ARBA00022989"/>
    </source>
</evidence>
<keyword evidence="3" id="KW-0813">Transport</keyword>
<evidence type="ECO:0000256" key="4">
    <source>
        <dbReference type="ARBA" id="ARBA00022475"/>
    </source>
</evidence>
<dbReference type="RefSeq" id="WP_197659549.1">
    <property type="nucleotide sequence ID" value="NZ_JAEAGR010000001.1"/>
</dbReference>
<dbReference type="CDD" id="cd10322">
    <property type="entry name" value="SLC5sbd"/>
    <property type="match status" value="1"/>
</dbReference>
<keyword evidence="16" id="KW-1185">Reference proteome</keyword>
<comment type="caution">
    <text evidence="15">The sequence shown here is derived from an EMBL/GenBank/DDBJ whole genome shotgun (WGS) entry which is preliminary data.</text>
</comment>
<dbReference type="Gene3D" id="1.20.1730.10">
    <property type="entry name" value="Sodium/glucose cotransporter"/>
    <property type="match status" value="1"/>
</dbReference>
<dbReference type="NCBIfam" id="TIGR00813">
    <property type="entry name" value="sss"/>
    <property type="match status" value="1"/>
</dbReference>
<evidence type="ECO:0000256" key="1">
    <source>
        <dbReference type="ARBA" id="ARBA00004651"/>
    </source>
</evidence>
<comment type="subcellular location">
    <subcellularLocation>
        <location evidence="1">Cell membrane</location>
        <topology evidence="1">Multi-pass membrane protein</topology>
    </subcellularLocation>
</comment>
<evidence type="ECO:0000256" key="5">
    <source>
        <dbReference type="ARBA" id="ARBA00022692"/>
    </source>
</evidence>
<dbReference type="PROSITE" id="PS50283">
    <property type="entry name" value="NA_SOLUT_SYMP_3"/>
    <property type="match status" value="1"/>
</dbReference>
<feature type="transmembrane region" description="Helical" evidence="14">
    <location>
        <begin position="187"/>
        <end position="210"/>
    </location>
</feature>
<evidence type="ECO:0000256" key="3">
    <source>
        <dbReference type="ARBA" id="ARBA00022448"/>
    </source>
</evidence>
<feature type="transmembrane region" description="Helical" evidence="14">
    <location>
        <begin position="245"/>
        <end position="264"/>
    </location>
</feature>
<keyword evidence="11" id="KW-0739">Sodium transport</keyword>
<keyword evidence="9" id="KW-0406">Ion transport</keyword>
<proteinExistence type="inferred from homology"/>
<evidence type="ECO:0000256" key="2">
    <source>
        <dbReference type="ARBA" id="ARBA00006434"/>
    </source>
</evidence>
<accession>A0A8J7H042</accession>
<sequence length="532" mass="57748">MGLKVVITILYLGIVGILGYLGFKHTKSSEDYLIGGRKIHPMVMALSYGATFISTSAIIGFGGTAALFGMSLLWLTFMNIFFGIIIAFILFGKRTRKMGHNLGAHTFPELIGKRYQSKLMQKFAGLVIFLLMPVYTAAVMIGAAKFIEWSLEINYNVALFFFSIIVAIYVFFGGIKGVMYSDAFQGSVMFIGMAILLVSVYSGLGGISAAHQKLTDLMNNPAVIEQLKVPSGFNGWTAMPTFLSTSWWVVVSSIVMGVGIGVLAQPQLIVRFMTVKSNREINRAIPAGGIFIFMMTGVAFIVGPLSNVYFFEKFGQIAVVAAQGTDNVIPVFLQTFMPEWFMAIFFVVIVAAGMSTISSQFHAIGTAVGRDLYSNKDCDDKKLMFITRGGVLVAILITVFLAYVLPSVWDGAIAISTGLFFGVCASAFLPLYVGALYFKKLSKTAAISGMSAGFITSVLWMMFIHTKESAVLKVCSLLFGKETLSPPGSQLAVIDPIIISLTVSTVVTIVVAMITKSKFDDKHIDACFDGIR</sequence>
<keyword evidence="8" id="KW-0915">Sodium</keyword>
<dbReference type="GO" id="GO:0015824">
    <property type="term" value="P:proline transport"/>
    <property type="evidence" value="ECO:0007669"/>
    <property type="project" value="TreeGrafter"/>
</dbReference>
<evidence type="ECO:0000256" key="11">
    <source>
        <dbReference type="ARBA" id="ARBA00023201"/>
    </source>
</evidence>
<evidence type="ECO:0000256" key="12">
    <source>
        <dbReference type="ARBA" id="ARBA00033708"/>
    </source>
</evidence>
<feature type="transmembrane region" description="Helical" evidence="14">
    <location>
        <begin position="491"/>
        <end position="514"/>
    </location>
</feature>
<evidence type="ECO:0000256" key="14">
    <source>
        <dbReference type="SAM" id="Phobius"/>
    </source>
</evidence>
<feature type="transmembrane region" description="Helical" evidence="14">
    <location>
        <begin position="153"/>
        <end position="175"/>
    </location>
</feature>
<feature type="transmembrane region" description="Helical" evidence="14">
    <location>
        <begin position="284"/>
        <end position="305"/>
    </location>
</feature>
<keyword evidence="4" id="KW-1003">Cell membrane</keyword>
<protein>
    <submittedName>
        <fullName evidence="15">Sodium:solute symporter family protein</fullName>
    </submittedName>
</protein>
<dbReference type="InterPro" id="IPR038377">
    <property type="entry name" value="Na/Glc_symporter_sf"/>
</dbReference>
<dbReference type="GO" id="GO:0005886">
    <property type="term" value="C:plasma membrane"/>
    <property type="evidence" value="ECO:0007669"/>
    <property type="project" value="UniProtKB-SubCell"/>
</dbReference>
<feature type="transmembrane region" description="Helical" evidence="14">
    <location>
        <begin position="340"/>
        <end position="364"/>
    </location>
</feature>
<evidence type="ECO:0000256" key="13">
    <source>
        <dbReference type="RuleBase" id="RU362091"/>
    </source>
</evidence>
<feature type="transmembrane region" description="Helical" evidence="14">
    <location>
        <begin position="43"/>
        <end position="66"/>
    </location>
</feature>
<keyword evidence="5 14" id="KW-0812">Transmembrane</keyword>
<dbReference type="Proteomes" id="UP000623269">
    <property type="component" value="Unassembled WGS sequence"/>
</dbReference>
<reference evidence="15" key="1">
    <citation type="submission" date="2020-12" db="EMBL/GenBank/DDBJ databases">
        <title>M. sibirica DSM 26468T genome.</title>
        <authorList>
            <person name="Thieme N."/>
            <person name="Rettenmaier R."/>
            <person name="Zverlov V."/>
            <person name="Liebl W."/>
        </authorList>
    </citation>
    <scope>NUCLEOTIDE SEQUENCE</scope>
    <source>
        <strain evidence="15">DSM 26468</strain>
    </source>
</reference>
<evidence type="ECO:0000256" key="8">
    <source>
        <dbReference type="ARBA" id="ARBA00023053"/>
    </source>
</evidence>